<protein>
    <recommendedName>
        <fullName evidence="3">DUF8017 domain-containing protein</fullName>
    </recommendedName>
</protein>
<gene>
    <name evidence="4" type="ORF">NRB20_21520</name>
</gene>
<feature type="region of interest" description="Disordered" evidence="1">
    <location>
        <begin position="44"/>
        <end position="67"/>
    </location>
</feature>
<keyword evidence="2" id="KW-1133">Transmembrane helix</keyword>
<evidence type="ECO:0000259" key="3">
    <source>
        <dbReference type="Pfam" id="PF26056"/>
    </source>
</evidence>
<keyword evidence="5" id="KW-1185">Reference proteome</keyword>
<keyword evidence="2" id="KW-0472">Membrane</keyword>
<feature type="compositionally biased region" description="Low complexity" evidence="1">
    <location>
        <begin position="17"/>
        <end position="26"/>
    </location>
</feature>
<feature type="transmembrane region" description="Helical" evidence="2">
    <location>
        <begin position="146"/>
        <end position="166"/>
    </location>
</feature>
<evidence type="ECO:0000256" key="1">
    <source>
        <dbReference type="SAM" id="MobiDB-lite"/>
    </source>
</evidence>
<feature type="domain" description="DUF8017" evidence="3">
    <location>
        <begin position="197"/>
        <end position="369"/>
    </location>
</feature>
<feature type="region of interest" description="Disordered" evidence="1">
    <location>
        <begin position="1"/>
        <end position="26"/>
    </location>
</feature>
<sequence>MGVTENDDRWGSGGGESAAEVVGEEAGLSTADELRFLVAGQVESGSGAGAGAESMAGEAGMSPGANGQYGAAGWQVSYALAGVRQSGDRVGDGESASDPTRFGDQGTADERESGRRQVGSGSSSAASASEQVVRQANSGESRRKRLGMLVVAGVVVIVAVVVGVTVSSRVSQRAVVVQVTPSAPVEATISPDTSATEPVIRGYQGVAVPAFGIGYDVPTGWVVEPAHTTWTIGGFTGRGQADEGARYCPGSGYRAVATLTDSGQGDPARAATAVGTTAAQTSYGGSGGGTATPAVELTTRSGITGQYVETSGTWTPSRTGCSTTTFSVYTFAFRGASGSVLVLTILADRGTQGELTPAQAHEILTSVRDLR</sequence>
<name>A0A7K0D062_9NOCA</name>
<reference evidence="4 5" key="1">
    <citation type="submission" date="2019-10" db="EMBL/GenBank/DDBJ databases">
        <title>Nocardia macrotermitis sp. nov. and Nocardia aurantia sp. nov., isolated from the gut of fungus growing-termite Macrotermes natalensis.</title>
        <authorList>
            <person name="Benndorf R."/>
            <person name="Schwitalla J."/>
            <person name="Martin K."/>
            <person name="De Beer W."/>
            <person name="Kaster A.-K."/>
            <person name="Vollmers J."/>
            <person name="Poulsen M."/>
            <person name="Beemelmanns C."/>
        </authorList>
    </citation>
    <scope>NUCLEOTIDE SEQUENCE [LARGE SCALE GENOMIC DNA]</scope>
    <source>
        <strain evidence="4 5">RB20</strain>
    </source>
</reference>
<feature type="region of interest" description="Disordered" evidence="1">
    <location>
        <begin position="85"/>
        <end position="138"/>
    </location>
</feature>
<keyword evidence="2" id="KW-0812">Transmembrane</keyword>
<comment type="caution">
    <text evidence="4">The sequence shown here is derived from an EMBL/GenBank/DDBJ whole genome shotgun (WGS) entry which is preliminary data.</text>
</comment>
<evidence type="ECO:0000313" key="4">
    <source>
        <dbReference type="EMBL" id="MQY19068.1"/>
    </source>
</evidence>
<dbReference type="AlphaFoldDB" id="A0A7K0D062"/>
<feature type="compositionally biased region" description="Low complexity" evidence="1">
    <location>
        <begin position="51"/>
        <end position="62"/>
    </location>
</feature>
<dbReference type="EMBL" id="WEGK01000004">
    <property type="protein sequence ID" value="MQY19068.1"/>
    <property type="molecule type" value="Genomic_DNA"/>
</dbReference>
<evidence type="ECO:0000256" key="2">
    <source>
        <dbReference type="SAM" id="Phobius"/>
    </source>
</evidence>
<dbReference type="InterPro" id="IPR058330">
    <property type="entry name" value="DUF8017"/>
</dbReference>
<dbReference type="Proteomes" id="UP000438448">
    <property type="component" value="Unassembled WGS sequence"/>
</dbReference>
<proteinExistence type="predicted"/>
<feature type="compositionally biased region" description="Low complexity" evidence="1">
    <location>
        <begin position="116"/>
        <end position="136"/>
    </location>
</feature>
<evidence type="ECO:0000313" key="5">
    <source>
        <dbReference type="Proteomes" id="UP000438448"/>
    </source>
</evidence>
<feature type="compositionally biased region" description="Basic and acidic residues" evidence="1">
    <location>
        <begin position="1"/>
        <end position="10"/>
    </location>
</feature>
<organism evidence="4 5">
    <name type="scientific">Nocardia macrotermitis</name>
    <dbReference type="NCBI Taxonomy" id="2585198"/>
    <lineage>
        <taxon>Bacteria</taxon>
        <taxon>Bacillati</taxon>
        <taxon>Actinomycetota</taxon>
        <taxon>Actinomycetes</taxon>
        <taxon>Mycobacteriales</taxon>
        <taxon>Nocardiaceae</taxon>
        <taxon>Nocardia</taxon>
    </lineage>
</organism>
<accession>A0A7K0D062</accession>
<dbReference type="Pfam" id="PF26056">
    <property type="entry name" value="DUF8017"/>
    <property type="match status" value="1"/>
</dbReference>